<dbReference type="PANTHER" id="PTHR31342:SF10">
    <property type="entry name" value="CHUP1-LIKE PROTEIN"/>
    <property type="match status" value="1"/>
</dbReference>
<gene>
    <name evidence="5" type="ORF">CTI12_AA432090</name>
</gene>
<feature type="region of interest" description="Disordered" evidence="3">
    <location>
        <begin position="287"/>
        <end position="328"/>
    </location>
</feature>
<evidence type="ECO:0008006" key="7">
    <source>
        <dbReference type="Google" id="ProtNLM"/>
    </source>
</evidence>
<evidence type="ECO:0000313" key="6">
    <source>
        <dbReference type="Proteomes" id="UP000245207"/>
    </source>
</evidence>
<reference evidence="5 6" key="1">
    <citation type="journal article" date="2018" name="Mol. Plant">
        <title>The genome of Artemisia annua provides insight into the evolution of Asteraceae family and artemisinin biosynthesis.</title>
        <authorList>
            <person name="Shen Q."/>
            <person name="Zhang L."/>
            <person name="Liao Z."/>
            <person name="Wang S."/>
            <person name="Yan T."/>
            <person name="Shi P."/>
            <person name="Liu M."/>
            <person name="Fu X."/>
            <person name="Pan Q."/>
            <person name="Wang Y."/>
            <person name="Lv Z."/>
            <person name="Lu X."/>
            <person name="Zhang F."/>
            <person name="Jiang W."/>
            <person name="Ma Y."/>
            <person name="Chen M."/>
            <person name="Hao X."/>
            <person name="Li L."/>
            <person name="Tang Y."/>
            <person name="Lv G."/>
            <person name="Zhou Y."/>
            <person name="Sun X."/>
            <person name="Brodelius P.E."/>
            <person name="Rose J.K.C."/>
            <person name="Tang K."/>
        </authorList>
    </citation>
    <scope>NUCLEOTIDE SEQUENCE [LARGE SCALE GENOMIC DNA]</scope>
    <source>
        <strain evidence="6">cv. Huhao1</strain>
        <tissue evidence="5">Leaf</tissue>
    </source>
</reference>
<dbReference type="STRING" id="35608.A0A2U1M0K6"/>
<feature type="compositionally biased region" description="Basic and acidic residues" evidence="3">
    <location>
        <begin position="287"/>
        <end position="326"/>
    </location>
</feature>
<accession>A0A2U1M0K6</accession>
<dbReference type="InterPro" id="IPR040265">
    <property type="entry name" value="CHUP1/IPGA1-like"/>
</dbReference>
<evidence type="ECO:0000256" key="1">
    <source>
        <dbReference type="ARBA" id="ARBA00023054"/>
    </source>
</evidence>
<keyword evidence="1 2" id="KW-0175">Coiled coil</keyword>
<protein>
    <recommendedName>
        <fullName evidence="7">Protein CHUP1, chloroplastic</fullName>
    </recommendedName>
</protein>
<keyword evidence="4" id="KW-1133">Transmembrane helix</keyword>
<proteinExistence type="predicted"/>
<evidence type="ECO:0000256" key="2">
    <source>
        <dbReference type="SAM" id="Coils"/>
    </source>
</evidence>
<feature type="coiled-coil region" evidence="2">
    <location>
        <begin position="50"/>
        <end position="118"/>
    </location>
</feature>
<evidence type="ECO:0000313" key="5">
    <source>
        <dbReference type="EMBL" id="PWA54767.1"/>
    </source>
</evidence>
<dbReference type="Proteomes" id="UP000245207">
    <property type="component" value="Unassembled WGS sequence"/>
</dbReference>
<keyword evidence="4" id="KW-0812">Transmembrane</keyword>
<dbReference type="PANTHER" id="PTHR31342">
    <property type="entry name" value="PROTEIN CHUP1, CHLOROPLASTIC"/>
    <property type="match status" value="1"/>
</dbReference>
<dbReference type="OrthoDB" id="687739at2759"/>
<comment type="caution">
    <text evidence="5">The sequence shown here is derived from an EMBL/GenBank/DDBJ whole genome shotgun (WGS) entry which is preliminary data.</text>
</comment>
<feature type="region of interest" description="Disordered" evidence="3">
    <location>
        <begin position="355"/>
        <end position="384"/>
    </location>
</feature>
<keyword evidence="6" id="KW-1185">Reference proteome</keyword>
<feature type="coiled-coil region" evidence="2">
    <location>
        <begin position="164"/>
        <end position="261"/>
    </location>
</feature>
<keyword evidence="4" id="KW-0472">Membrane</keyword>
<sequence>MENNQSRDLIKSILIMAGIPLAFSVTCSLISRIGNRKKCEDCKDNTHDVSDNLKEQMFALRRKVEELQELEREIEFKFFRFIDLKDQEYALLEVQNSLVMEKERADFLEREVSSIEVENKKFDDMVIEYVKALEELESSRLENGLLKRRVQKLLKKTRESSRLIRKMNLKIEAREDEIMRSKAELKRKDNEIGGFEREVEEMRTMISQLRNEKNELFEKLETSEKEVASKAEAERILTENYNRVVNELESLQKDRAAELKELIYLRWCHACLRHELARRNELEKERISNDDETNHELGLEFRENETPEEGIGHESDNDSVEHHDEPFFGTDQRHRKRRWLARKFKKWVEGNDHKHHETKCFGSHSVVDESEDRHLGGRKSFSSV</sequence>
<dbReference type="GO" id="GO:0055028">
    <property type="term" value="C:cortical microtubule"/>
    <property type="evidence" value="ECO:0007669"/>
    <property type="project" value="TreeGrafter"/>
</dbReference>
<dbReference type="GO" id="GO:0072699">
    <property type="term" value="P:protein localization to cortical microtubule cytoskeleton"/>
    <property type="evidence" value="ECO:0007669"/>
    <property type="project" value="TreeGrafter"/>
</dbReference>
<feature type="transmembrane region" description="Helical" evidence="4">
    <location>
        <begin position="12"/>
        <end position="33"/>
    </location>
</feature>
<dbReference type="AlphaFoldDB" id="A0A2U1M0K6"/>
<name>A0A2U1M0K6_ARTAN</name>
<evidence type="ECO:0000256" key="3">
    <source>
        <dbReference type="SAM" id="MobiDB-lite"/>
    </source>
</evidence>
<dbReference type="EMBL" id="PKPP01006972">
    <property type="protein sequence ID" value="PWA54767.1"/>
    <property type="molecule type" value="Genomic_DNA"/>
</dbReference>
<evidence type="ECO:0000256" key="4">
    <source>
        <dbReference type="SAM" id="Phobius"/>
    </source>
</evidence>
<organism evidence="5 6">
    <name type="scientific">Artemisia annua</name>
    <name type="common">Sweet wormwood</name>
    <dbReference type="NCBI Taxonomy" id="35608"/>
    <lineage>
        <taxon>Eukaryota</taxon>
        <taxon>Viridiplantae</taxon>
        <taxon>Streptophyta</taxon>
        <taxon>Embryophyta</taxon>
        <taxon>Tracheophyta</taxon>
        <taxon>Spermatophyta</taxon>
        <taxon>Magnoliopsida</taxon>
        <taxon>eudicotyledons</taxon>
        <taxon>Gunneridae</taxon>
        <taxon>Pentapetalae</taxon>
        <taxon>asterids</taxon>
        <taxon>campanulids</taxon>
        <taxon>Asterales</taxon>
        <taxon>Asteraceae</taxon>
        <taxon>Asteroideae</taxon>
        <taxon>Anthemideae</taxon>
        <taxon>Artemisiinae</taxon>
        <taxon>Artemisia</taxon>
    </lineage>
</organism>